<dbReference type="InterPro" id="IPR039424">
    <property type="entry name" value="SBP_5"/>
</dbReference>
<dbReference type="EMBL" id="SNZR01000011">
    <property type="protein sequence ID" value="TDR93972.1"/>
    <property type="molecule type" value="Genomic_DNA"/>
</dbReference>
<gene>
    <name evidence="6" type="ORF">EV668_1241</name>
</gene>
<comment type="caution">
    <text evidence="6">The sequence shown here is derived from an EMBL/GenBank/DDBJ whole genome shotgun (WGS) entry which is preliminary data.</text>
</comment>
<dbReference type="InterPro" id="IPR000914">
    <property type="entry name" value="SBP_5_dom"/>
</dbReference>
<dbReference type="Gene3D" id="3.40.190.10">
    <property type="entry name" value="Periplasmic binding protein-like II"/>
    <property type="match status" value="1"/>
</dbReference>
<reference evidence="6 7" key="1">
    <citation type="submission" date="2019-03" db="EMBL/GenBank/DDBJ databases">
        <title>Genomic Encyclopedia of Type Strains, Phase IV (KMG-IV): sequencing the most valuable type-strain genomes for metagenomic binning, comparative biology and taxonomic classification.</title>
        <authorList>
            <person name="Goeker M."/>
        </authorList>
    </citation>
    <scope>NUCLEOTIDE SEQUENCE [LARGE SCALE GENOMIC DNA]</scope>
    <source>
        <strain evidence="6 7">DSM 25903</strain>
    </source>
</reference>
<organism evidence="6 7">
    <name type="scientific">Enterovirga rhinocerotis</name>
    <dbReference type="NCBI Taxonomy" id="1339210"/>
    <lineage>
        <taxon>Bacteria</taxon>
        <taxon>Pseudomonadati</taxon>
        <taxon>Pseudomonadota</taxon>
        <taxon>Alphaproteobacteria</taxon>
        <taxon>Hyphomicrobiales</taxon>
        <taxon>Methylobacteriaceae</taxon>
        <taxon>Enterovirga</taxon>
    </lineage>
</organism>
<keyword evidence="4" id="KW-0732">Signal</keyword>
<feature type="domain" description="Solute-binding protein family 5" evidence="5">
    <location>
        <begin position="107"/>
        <end position="501"/>
    </location>
</feature>
<evidence type="ECO:0000256" key="2">
    <source>
        <dbReference type="ARBA" id="ARBA00005695"/>
    </source>
</evidence>
<evidence type="ECO:0000313" key="6">
    <source>
        <dbReference type="EMBL" id="TDR93972.1"/>
    </source>
</evidence>
<dbReference type="Pfam" id="PF00496">
    <property type="entry name" value="SBP_bac_5"/>
    <property type="match status" value="1"/>
</dbReference>
<accession>A0A4R7C7N6</accession>
<evidence type="ECO:0000313" key="7">
    <source>
        <dbReference type="Proteomes" id="UP000295122"/>
    </source>
</evidence>
<dbReference type="GO" id="GO:1904680">
    <property type="term" value="F:peptide transmembrane transporter activity"/>
    <property type="evidence" value="ECO:0007669"/>
    <property type="project" value="TreeGrafter"/>
</dbReference>
<dbReference type="Proteomes" id="UP000295122">
    <property type="component" value="Unassembled WGS sequence"/>
</dbReference>
<dbReference type="PANTHER" id="PTHR30290:SF62">
    <property type="entry name" value="OLIGOPEPTIDE ABC TRANSPORTER, PERIPLASMIC OLIGOPEPTIDE-BINDING PROTEIN"/>
    <property type="match status" value="1"/>
</dbReference>
<feature type="region of interest" description="Disordered" evidence="3">
    <location>
        <begin position="652"/>
        <end position="684"/>
    </location>
</feature>
<comment type="subcellular location">
    <subcellularLocation>
        <location evidence="1">Periplasm</location>
    </subcellularLocation>
</comment>
<protein>
    <submittedName>
        <fullName evidence="6">Peptide/nickel transport system substrate-binding protein</fullName>
    </submittedName>
</protein>
<dbReference type="CDD" id="cd08500">
    <property type="entry name" value="PBP2_NikA_DppA_OppA_like_4"/>
    <property type="match status" value="1"/>
</dbReference>
<keyword evidence="7" id="KW-1185">Reference proteome</keyword>
<evidence type="ECO:0000256" key="3">
    <source>
        <dbReference type="SAM" id="MobiDB-lite"/>
    </source>
</evidence>
<evidence type="ECO:0000256" key="4">
    <source>
        <dbReference type="SAM" id="SignalP"/>
    </source>
</evidence>
<dbReference type="Gene3D" id="3.10.105.10">
    <property type="entry name" value="Dipeptide-binding Protein, Domain 3"/>
    <property type="match status" value="1"/>
</dbReference>
<dbReference type="OrthoDB" id="9803988at2"/>
<sequence>MTGLRIRTTARLAAACLVCWSALASGARALAPVETPMFEEAVTAGQLPPVAERLPKSPLVVDLKATGREIGKPGGQIISLVSRARDIRYLSANSYARLVGYDEQLNLGPDLLESLENQGDRTFTFVIREGHRWSDGHPFTAEDFRYYWEEVALNKDLNPAGLPDFLLVDGEEPLFEVLDSRTVRYTWPKPNPRFLPTLAQPRDPFIYRPAHYLGKAHNHYVDQKTLDDWAKKEKLKSWAALHNRLDDMFENTNPALPTLQPWRPTTKMPANRFVFERNPYYHRVDTEGHQLPYLDRVIFDVSSSGLMAAKANSGDADILFRGLAMGDIPILKEGEKAQRYKTLLWPYARGSELALYPNLTTKDPVWRKLNRDPRYRRALSLAIDRHILNNALLFGIGTEGNDTITEQSRLFEPEFRTLHAQHDPGEASRLLDEIGLTKRNSAGIRLLPDGRELEIIVETDGDGSMIVDGLTLIGEFWRDVGIKLFIKPQDRTVLRNRTYSGLTVMVAAQGLDLALPTADMPPSELAPMRQDNYAWSRWGQYHETRGKSGESCDIPEAVELMNLYQSWLSTADDAEQTRIWKAMLKNRAENLWSIGTVAGALQPIVVRDGLRNLPQRAVYSWDPTSMLGVYRIDELFWDSVRSKEAWLPPIRRRHRVTAGEAQPSGASANRHGSPKSAAAEAPRP</sequence>
<dbReference type="GO" id="GO:0015833">
    <property type="term" value="P:peptide transport"/>
    <property type="evidence" value="ECO:0007669"/>
    <property type="project" value="TreeGrafter"/>
</dbReference>
<comment type="similarity">
    <text evidence="2">Belongs to the bacterial solute-binding protein 5 family.</text>
</comment>
<proteinExistence type="inferred from homology"/>
<feature type="signal peptide" evidence="4">
    <location>
        <begin position="1"/>
        <end position="24"/>
    </location>
</feature>
<name>A0A4R7C7N6_9HYPH</name>
<evidence type="ECO:0000256" key="1">
    <source>
        <dbReference type="ARBA" id="ARBA00004418"/>
    </source>
</evidence>
<feature type="chain" id="PRO_5020854530" evidence="4">
    <location>
        <begin position="25"/>
        <end position="684"/>
    </location>
</feature>
<dbReference type="RefSeq" id="WP_133768922.1">
    <property type="nucleotide sequence ID" value="NZ_SNZR01000011.1"/>
</dbReference>
<dbReference type="AlphaFoldDB" id="A0A4R7C7N6"/>
<evidence type="ECO:0000259" key="5">
    <source>
        <dbReference type="Pfam" id="PF00496"/>
    </source>
</evidence>
<dbReference type="SUPFAM" id="SSF53850">
    <property type="entry name" value="Periplasmic binding protein-like II"/>
    <property type="match status" value="1"/>
</dbReference>
<dbReference type="PANTHER" id="PTHR30290">
    <property type="entry name" value="PERIPLASMIC BINDING COMPONENT OF ABC TRANSPORTER"/>
    <property type="match status" value="1"/>
</dbReference>